<feature type="transmembrane region" description="Helical" evidence="6">
    <location>
        <begin position="205"/>
        <end position="227"/>
    </location>
</feature>
<keyword evidence="4 6" id="KW-1133">Transmembrane helix</keyword>
<feature type="transmembrane region" description="Helical" evidence="6">
    <location>
        <begin position="125"/>
        <end position="149"/>
    </location>
</feature>
<dbReference type="Pfam" id="PF01490">
    <property type="entry name" value="Aa_trans"/>
    <property type="match status" value="1"/>
</dbReference>
<evidence type="ECO:0000256" key="5">
    <source>
        <dbReference type="ARBA" id="ARBA00023136"/>
    </source>
</evidence>
<comment type="subcellular location">
    <subcellularLocation>
        <location evidence="1">Membrane</location>
        <topology evidence="1">Multi-pass membrane protein</topology>
    </subcellularLocation>
</comment>
<evidence type="ECO:0000256" key="6">
    <source>
        <dbReference type="SAM" id="Phobius"/>
    </source>
</evidence>
<dbReference type="PANTHER" id="PTHR22950">
    <property type="entry name" value="AMINO ACID TRANSPORTER"/>
    <property type="match status" value="1"/>
</dbReference>
<keyword evidence="9" id="KW-1185">Reference proteome</keyword>
<dbReference type="GO" id="GO:0015179">
    <property type="term" value="F:L-amino acid transmembrane transporter activity"/>
    <property type="evidence" value="ECO:0007669"/>
    <property type="project" value="TreeGrafter"/>
</dbReference>
<sequence>MAEKPGTARWSAAATLTLSILGSSVLPIPFAFSKMGVLVGLLTMAIVAGSNCLTSNLLLGAAFKTGNASYEGIAEAAGGRRWKAVTQTSLILLLVGTLIGDWCLLSDVGPRALQRLTAPTPSPAWLVGSSGRGTMILLAMLVVLPMCLLRRMRSLELAASAGATVIIAIIAIVVHAAISTGFPAIATGELPLYTLQISKDLPEAFSILGYGFYLQPMMLPLLAEMPAGSLGVKLTNQAMCLVTLIVAPAVYGMLGIFGAARYGAATQGDMLMSLRYTLDCLIAGEHAPYSRARHWAETLGIVLATLATSAAYPQYSEKIFAITGATAVCLVCYVIPVAIHLKLRARSRQPPESDMQADAQDALLEDPAETPKLSIRARVWQGSFGQVTSQHLNQVQDVALVGR</sequence>
<evidence type="ECO:0000256" key="2">
    <source>
        <dbReference type="ARBA" id="ARBA00022692"/>
    </source>
</evidence>
<dbReference type="InterPro" id="IPR013057">
    <property type="entry name" value="AA_transpt_TM"/>
</dbReference>
<dbReference type="EMBL" id="JALJOV010000016">
    <property type="protein sequence ID" value="KAK9868672.1"/>
    <property type="molecule type" value="Genomic_DNA"/>
</dbReference>
<keyword evidence="5 6" id="KW-0472">Membrane</keyword>
<name>A0AAW1TJE7_9CHLO</name>
<organism evidence="8 9">
    <name type="scientific">Apatococcus fuscideae</name>
    <dbReference type="NCBI Taxonomy" id="2026836"/>
    <lineage>
        <taxon>Eukaryota</taxon>
        <taxon>Viridiplantae</taxon>
        <taxon>Chlorophyta</taxon>
        <taxon>core chlorophytes</taxon>
        <taxon>Trebouxiophyceae</taxon>
        <taxon>Chlorellales</taxon>
        <taxon>Chlorellaceae</taxon>
        <taxon>Apatococcus</taxon>
    </lineage>
</organism>
<evidence type="ECO:0000256" key="3">
    <source>
        <dbReference type="ARBA" id="ARBA00022970"/>
    </source>
</evidence>
<keyword evidence="3" id="KW-0029">Amino-acid transport</keyword>
<proteinExistence type="predicted"/>
<feature type="transmembrane region" description="Helical" evidence="6">
    <location>
        <begin position="239"/>
        <end position="264"/>
    </location>
</feature>
<feature type="domain" description="Amino acid transporter transmembrane" evidence="7">
    <location>
        <begin position="9"/>
        <end position="275"/>
    </location>
</feature>
<feature type="transmembrane region" description="Helical" evidence="6">
    <location>
        <begin position="84"/>
        <end position="105"/>
    </location>
</feature>
<protein>
    <recommendedName>
        <fullName evidence="7">Amino acid transporter transmembrane domain-containing protein</fullName>
    </recommendedName>
</protein>
<evidence type="ECO:0000313" key="9">
    <source>
        <dbReference type="Proteomes" id="UP001485043"/>
    </source>
</evidence>
<accession>A0AAW1TJE7</accession>
<keyword evidence="3" id="KW-0813">Transport</keyword>
<evidence type="ECO:0000259" key="7">
    <source>
        <dbReference type="Pfam" id="PF01490"/>
    </source>
</evidence>
<gene>
    <name evidence="8" type="ORF">WJX84_002712</name>
</gene>
<dbReference type="GO" id="GO:0016020">
    <property type="term" value="C:membrane"/>
    <property type="evidence" value="ECO:0007669"/>
    <property type="project" value="UniProtKB-SubCell"/>
</dbReference>
<evidence type="ECO:0000256" key="1">
    <source>
        <dbReference type="ARBA" id="ARBA00004141"/>
    </source>
</evidence>
<evidence type="ECO:0000256" key="4">
    <source>
        <dbReference type="ARBA" id="ARBA00022989"/>
    </source>
</evidence>
<comment type="caution">
    <text evidence="8">The sequence shown here is derived from an EMBL/GenBank/DDBJ whole genome shotgun (WGS) entry which is preliminary data.</text>
</comment>
<feature type="transmembrane region" description="Helical" evidence="6">
    <location>
        <begin position="161"/>
        <end position="185"/>
    </location>
</feature>
<evidence type="ECO:0000313" key="8">
    <source>
        <dbReference type="EMBL" id="KAK9868672.1"/>
    </source>
</evidence>
<feature type="transmembrane region" description="Helical" evidence="6">
    <location>
        <begin position="319"/>
        <end position="339"/>
    </location>
</feature>
<feature type="transmembrane region" description="Helical" evidence="6">
    <location>
        <begin position="37"/>
        <end position="63"/>
    </location>
</feature>
<keyword evidence="2 6" id="KW-0812">Transmembrane</keyword>
<dbReference type="Proteomes" id="UP001485043">
    <property type="component" value="Unassembled WGS sequence"/>
</dbReference>
<dbReference type="PANTHER" id="PTHR22950:SF702">
    <property type="entry name" value="AMINO ACID TRANSPORTER PROTEIN"/>
    <property type="match status" value="1"/>
</dbReference>
<dbReference type="AlphaFoldDB" id="A0AAW1TJE7"/>
<reference evidence="8 9" key="1">
    <citation type="journal article" date="2024" name="Nat. Commun.">
        <title>Phylogenomics reveals the evolutionary origins of lichenization in chlorophyte algae.</title>
        <authorList>
            <person name="Puginier C."/>
            <person name="Libourel C."/>
            <person name="Otte J."/>
            <person name="Skaloud P."/>
            <person name="Haon M."/>
            <person name="Grisel S."/>
            <person name="Petersen M."/>
            <person name="Berrin J.G."/>
            <person name="Delaux P.M."/>
            <person name="Dal Grande F."/>
            <person name="Keller J."/>
        </authorList>
    </citation>
    <scope>NUCLEOTIDE SEQUENCE [LARGE SCALE GENOMIC DNA]</scope>
    <source>
        <strain evidence="8 9">SAG 2523</strain>
    </source>
</reference>